<organism evidence="2 3">
    <name type="scientific">Nocardia macrotermitis</name>
    <dbReference type="NCBI Taxonomy" id="2585198"/>
    <lineage>
        <taxon>Bacteria</taxon>
        <taxon>Bacillati</taxon>
        <taxon>Actinomycetota</taxon>
        <taxon>Actinomycetes</taxon>
        <taxon>Mycobacteriales</taxon>
        <taxon>Nocardiaceae</taxon>
        <taxon>Nocardia</taxon>
    </lineage>
</organism>
<gene>
    <name evidence="2" type="ORF">NRB20_70330</name>
</gene>
<dbReference type="OrthoDB" id="3213585at2"/>
<reference evidence="2 3" key="1">
    <citation type="submission" date="2019-10" db="EMBL/GenBank/DDBJ databases">
        <title>Nocardia macrotermitis sp. nov. and Nocardia aurantia sp. nov., isolated from the gut of fungus growing-termite Macrotermes natalensis.</title>
        <authorList>
            <person name="Benndorf R."/>
            <person name="Schwitalla J."/>
            <person name="Martin K."/>
            <person name="De Beer W."/>
            <person name="Kaster A.-K."/>
            <person name="Vollmers J."/>
            <person name="Poulsen M."/>
            <person name="Beemelmanns C."/>
        </authorList>
    </citation>
    <scope>NUCLEOTIDE SEQUENCE [LARGE SCALE GENOMIC DNA]</scope>
    <source>
        <strain evidence="2 3">RB20</strain>
    </source>
</reference>
<keyword evidence="3" id="KW-1185">Reference proteome</keyword>
<evidence type="ECO:0000313" key="2">
    <source>
        <dbReference type="EMBL" id="MQY23900.1"/>
    </source>
</evidence>
<proteinExistence type="predicted"/>
<dbReference type="EMBL" id="WEGK01000024">
    <property type="protein sequence ID" value="MQY23900.1"/>
    <property type="molecule type" value="Genomic_DNA"/>
</dbReference>
<evidence type="ECO:0000256" key="1">
    <source>
        <dbReference type="SAM" id="MobiDB-lite"/>
    </source>
</evidence>
<dbReference type="Proteomes" id="UP000438448">
    <property type="component" value="Unassembled WGS sequence"/>
</dbReference>
<comment type="caution">
    <text evidence="2">The sequence shown here is derived from an EMBL/GenBank/DDBJ whole genome shotgun (WGS) entry which is preliminary data.</text>
</comment>
<feature type="region of interest" description="Disordered" evidence="1">
    <location>
        <begin position="166"/>
        <end position="185"/>
    </location>
</feature>
<dbReference type="AlphaFoldDB" id="A0A7K0DDL9"/>
<accession>A0A7K0DDL9</accession>
<sequence length="185" mass="20682">MASLAAVHRRIRQYRFPPEFRIPEPTRYLADPATAAPITDEPDPIVPADRELDDLDDAVVADVATGVWRVLRRFASEDGEAPRAQRLATRNLTAVRERLEQGRIRIQDHDGAVFDPGFSLDVMAYEPQPGFDREIVVETVLPSIYRSGRRIQIGQVIVGIPAQTDAAEPEYRDHPGHEIPVPATD</sequence>
<protein>
    <recommendedName>
        <fullName evidence="4">GrpE protein</fullName>
    </recommendedName>
</protein>
<evidence type="ECO:0008006" key="4">
    <source>
        <dbReference type="Google" id="ProtNLM"/>
    </source>
</evidence>
<name>A0A7K0DDL9_9NOCA</name>
<evidence type="ECO:0000313" key="3">
    <source>
        <dbReference type="Proteomes" id="UP000438448"/>
    </source>
</evidence>
<dbReference type="RefSeq" id="WP_153415638.1">
    <property type="nucleotide sequence ID" value="NZ_WEGK01000024.1"/>
</dbReference>